<dbReference type="Proteomes" id="UP000178606">
    <property type="component" value="Unassembled WGS sequence"/>
</dbReference>
<proteinExistence type="predicted"/>
<organism evidence="1 2">
    <name type="scientific">Handelsmanbacteria sp. (strain RIFCSPLOWO2_12_FULL_64_10)</name>
    <dbReference type="NCBI Taxonomy" id="1817868"/>
    <lineage>
        <taxon>Bacteria</taxon>
        <taxon>Candidatus Handelsmaniibacteriota</taxon>
    </lineage>
</organism>
<comment type="caution">
    <text evidence="1">The sequence shown here is derived from an EMBL/GenBank/DDBJ whole genome shotgun (WGS) entry which is preliminary data.</text>
</comment>
<evidence type="ECO:0000313" key="2">
    <source>
        <dbReference type="Proteomes" id="UP000178606"/>
    </source>
</evidence>
<protein>
    <recommendedName>
        <fullName evidence="3">Glutathione S-transferase</fullName>
    </recommendedName>
</protein>
<dbReference type="PANTHER" id="PTHR34129:SF1">
    <property type="entry name" value="DUF952 DOMAIN-CONTAINING PROTEIN"/>
    <property type="match status" value="1"/>
</dbReference>
<gene>
    <name evidence="1" type="ORF">A3F84_25245</name>
</gene>
<evidence type="ECO:0008006" key="3">
    <source>
        <dbReference type="Google" id="ProtNLM"/>
    </source>
</evidence>
<reference evidence="1 2" key="1">
    <citation type="journal article" date="2016" name="Nat. Commun.">
        <title>Thousands of microbial genomes shed light on interconnected biogeochemical processes in an aquifer system.</title>
        <authorList>
            <person name="Anantharaman K."/>
            <person name="Brown C.T."/>
            <person name="Hug L.A."/>
            <person name="Sharon I."/>
            <person name="Castelle C.J."/>
            <person name="Probst A.J."/>
            <person name="Thomas B.C."/>
            <person name="Singh A."/>
            <person name="Wilkins M.J."/>
            <person name="Karaoz U."/>
            <person name="Brodie E.L."/>
            <person name="Williams K.H."/>
            <person name="Hubbard S.S."/>
            <person name="Banfield J.F."/>
        </authorList>
    </citation>
    <scope>NUCLEOTIDE SEQUENCE [LARGE SCALE GENOMIC DNA]</scope>
    <source>
        <strain evidence="2">RIFCSPLOWO2_12_FULL_64_10</strain>
    </source>
</reference>
<dbReference type="InterPro" id="IPR009297">
    <property type="entry name" value="DUF952"/>
</dbReference>
<evidence type="ECO:0000313" key="1">
    <source>
        <dbReference type="EMBL" id="OGG47029.1"/>
    </source>
</evidence>
<dbReference type="AlphaFoldDB" id="A0A1F6CCX7"/>
<sequence>MGIIFHITRRKQWAQARRVGLYMGDTLGTEGFIHSSTPQQVLKVANRIFRGRKGLALLCIDPAKVRPEIRYEAAQDGEEYPHIYGPLNVDAVVKVLKFEPGEDGTFALPKEAADAV</sequence>
<dbReference type="EMBL" id="MFKF01000277">
    <property type="protein sequence ID" value="OGG47029.1"/>
    <property type="molecule type" value="Genomic_DNA"/>
</dbReference>
<dbReference type="PANTHER" id="PTHR34129">
    <property type="entry name" value="BLR1139 PROTEIN"/>
    <property type="match status" value="1"/>
</dbReference>
<name>A0A1F6CCX7_HANXR</name>
<dbReference type="Gene3D" id="3.20.170.20">
    <property type="entry name" value="Protein of unknown function DUF952"/>
    <property type="match status" value="1"/>
</dbReference>
<dbReference type="Pfam" id="PF06108">
    <property type="entry name" value="DUF952"/>
    <property type="match status" value="1"/>
</dbReference>
<dbReference type="SUPFAM" id="SSF56399">
    <property type="entry name" value="ADP-ribosylation"/>
    <property type="match status" value="1"/>
</dbReference>
<accession>A0A1F6CCX7</accession>